<protein>
    <submittedName>
        <fullName evidence="1">Uncharacterized protein</fullName>
    </submittedName>
</protein>
<organism evidence="1 2">
    <name type="scientific">Nyssa sinensis</name>
    <dbReference type="NCBI Taxonomy" id="561372"/>
    <lineage>
        <taxon>Eukaryota</taxon>
        <taxon>Viridiplantae</taxon>
        <taxon>Streptophyta</taxon>
        <taxon>Embryophyta</taxon>
        <taxon>Tracheophyta</taxon>
        <taxon>Spermatophyta</taxon>
        <taxon>Magnoliopsida</taxon>
        <taxon>eudicotyledons</taxon>
        <taxon>Gunneridae</taxon>
        <taxon>Pentapetalae</taxon>
        <taxon>asterids</taxon>
        <taxon>Cornales</taxon>
        <taxon>Nyssaceae</taxon>
        <taxon>Nyssa</taxon>
    </lineage>
</organism>
<gene>
    <name evidence="1" type="ORF">F0562_003375</name>
</gene>
<keyword evidence="2" id="KW-1185">Reference proteome</keyword>
<evidence type="ECO:0000313" key="2">
    <source>
        <dbReference type="Proteomes" id="UP000325577"/>
    </source>
</evidence>
<dbReference type="Proteomes" id="UP000325577">
    <property type="component" value="Linkage Group LG1"/>
</dbReference>
<dbReference type="AlphaFoldDB" id="A0A5J5BW84"/>
<name>A0A5J5BW84_9ASTE</name>
<reference evidence="1 2" key="1">
    <citation type="submission" date="2019-09" db="EMBL/GenBank/DDBJ databases">
        <title>A chromosome-level genome assembly of the Chinese tupelo Nyssa sinensis.</title>
        <authorList>
            <person name="Yang X."/>
            <person name="Kang M."/>
            <person name="Yang Y."/>
            <person name="Xiong H."/>
            <person name="Wang M."/>
            <person name="Zhang Z."/>
            <person name="Wang Z."/>
            <person name="Wu H."/>
            <person name="Ma T."/>
            <person name="Liu J."/>
            <person name="Xi Z."/>
        </authorList>
    </citation>
    <scope>NUCLEOTIDE SEQUENCE [LARGE SCALE GENOMIC DNA]</scope>
    <source>
        <strain evidence="1">J267</strain>
        <tissue evidence="1">Leaf</tissue>
    </source>
</reference>
<sequence length="116" mass="12353">MVGRVGGSDGGGDGGDAVADGWWRKDGGYGGDGGRCSGGSVMKRWWRRGCGSVQRRAVWWWRCSRRGIRDCDVGEMRRRAVMEIMVIGAAVVLLGDGSDGYGGDGQVGGAVDGRRW</sequence>
<evidence type="ECO:0000313" key="1">
    <source>
        <dbReference type="EMBL" id="KAA8546946.1"/>
    </source>
</evidence>
<dbReference type="EMBL" id="CM018032">
    <property type="protein sequence ID" value="KAA8546946.1"/>
    <property type="molecule type" value="Genomic_DNA"/>
</dbReference>
<proteinExistence type="predicted"/>
<accession>A0A5J5BW84</accession>